<evidence type="ECO:0000313" key="3">
    <source>
        <dbReference type="Proteomes" id="UP001151760"/>
    </source>
</evidence>
<name>A0ABQ4WN29_9ASTR</name>
<accession>A0ABQ4WN29</accession>
<reference evidence="2" key="2">
    <citation type="submission" date="2022-01" db="EMBL/GenBank/DDBJ databases">
        <authorList>
            <person name="Yamashiro T."/>
            <person name="Shiraishi A."/>
            <person name="Satake H."/>
            <person name="Nakayama K."/>
        </authorList>
    </citation>
    <scope>NUCLEOTIDE SEQUENCE</scope>
</reference>
<keyword evidence="1" id="KW-0812">Transmembrane</keyword>
<proteinExistence type="predicted"/>
<keyword evidence="1" id="KW-1133">Transmembrane helix</keyword>
<keyword evidence="3" id="KW-1185">Reference proteome</keyword>
<evidence type="ECO:0008006" key="4">
    <source>
        <dbReference type="Google" id="ProtNLM"/>
    </source>
</evidence>
<evidence type="ECO:0000256" key="1">
    <source>
        <dbReference type="SAM" id="Phobius"/>
    </source>
</evidence>
<keyword evidence="1" id="KW-0472">Membrane</keyword>
<dbReference type="EMBL" id="BQNB010008787">
    <property type="protein sequence ID" value="GJS54294.1"/>
    <property type="molecule type" value="Genomic_DNA"/>
</dbReference>
<sequence>MTEPTVEEYMTIARKDYNSGTNKKYMIELKAQFLLELGDNAFSGTNGEDAVEHIENFLKIVNFLNVPNIETNGANIKFEWDPTNIKFESWLASKFRNHKTIDRHTKNALWDYWRRGDDKEVITDKELSNLRNDNLIKENEIAQIFRIDTDIFLFETPLCEAFKEFNYLSQIDVMCLLKIYLDLSLMRNIKIIGSMSGMMKYHGSMKSYGLMMEYGLNLSILLFMNAINFVSKMGLLNSLHTTGRKMGIATLETYLDSFDKAIQFAMKNMNGTL</sequence>
<evidence type="ECO:0000313" key="2">
    <source>
        <dbReference type="EMBL" id="GJS54294.1"/>
    </source>
</evidence>
<protein>
    <recommendedName>
        <fullName evidence="4">Core-binding (CB) domain-containing protein</fullName>
    </recommendedName>
</protein>
<comment type="caution">
    <text evidence="2">The sequence shown here is derived from an EMBL/GenBank/DDBJ whole genome shotgun (WGS) entry which is preliminary data.</text>
</comment>
<feature type="transmembrane region" description="Helical" evidence="1">
    <location>
        <begin position="208"/>
        <end position="230"/>
    </location>
</feature>
<reference evidence="2" key="1">
    <citation type="journal article" date="2022" name="Int. J. Mol. Sci.">
        <title>Draft Genome of Tanacetum Coccineum: Genomic Comparison of Closely Related Tanacetum-Family Plants.</title>
        <authorList>
            <person name="Yamashiro T."/>
            <person name="Shiraishi A."/>
            <person name="Nakayama K."/>
            <person name="Satake H."/>
        </authorList>
    </citation>
    <scope>NUCLEOTIDE SEQUENCE</scope>
</reference>
<gene>
    <name evidence="2" type="ORF">Tco_0627656</name>
</gene>
<dbReference type="Proteomes" id="UP001151760">
    <property type="component" value="Unassembled WGS sequence"/>
</dbReference>
<organism evidence="2 3">
    <name type="scientific">Tanacetum coccineum</name>
    <dbReference type="NCBI Taxonomy" id="301880"/>
    <lineage>
        <taxon>Eukaryota</taxon>
        <taxon>Viridiplantae</taxon>
        <taxon>Streptophyta</taxon>
        <taxon>Embryophyta</taxon>
        <taxon>Tracheophyta</taxon>
        <taxon>Spermatophyta</taxon>
        <taxon>Magnoliopsida</taxon>
        <taxon>eudicotyledons</taxon>
        <taxon>Gunneridae</taxon>
        <taxon>Pentapetalae</taxon>
        <taxon>asterids</taxon>
        <taxon>campanulids</taxon>
        <taxon>Asterales</taxon>
        <taxon>Asteraceae</taxon>
        <taxon>Asteroideae</taxon>
        <taxon>Anthemideae</taxon>
        <taxon>Anthemidinae</taxon>
        <taxon>Tanacetum</taxon>
    </lineage>
</organism>